<evidence type="ECO:0000313" key="16">
    <source>
        <dbReference type="EMBL" id="KAA8631791.1"/>
    </source>
</evidence>
<feature type="region of interest" description="Disordered" evidence="12">
    <location>
        <begin position="1"/>
        <end position="91"/>
    </location>
</feature>
<dbReference type="InterPro" id="IPR050079">
    <property type="entry name" value="DEAD_box_RNA_helicase"/>
</dbReference>
<dbReference type="GO" id="GO:0016787">
    <property type="term" value="F:hydrolase activity"/>
    <property type="evidence" value="ECO:0007669"/>
    <property type="project" value="UniProtKB-KW"/>
</dbReference>
<feature type="region of interest" description="Disordered" evidence="12">
    <location>
        <begin position="492"/>
        <end position="523"/>
    </location>
</feature>
<evidence type="ECO:0000256" key="3">
    <source>
        <dbReference type="ARBA" id="ARBA00022741"/>
    </source>
</evidence>
<evidence type="ECO:0000256" key="4">
    <source>
        <dbReference type="ARBA" id="ARBA00022801"/>
    </source>
</evidence>
<comment type="subcellular location">
    <subcellularLocation>
        <location evidence="1">Nucleus</location>
    </subcellularLocation>
</comment>
<dbReference type="PANTHER" id="PTHR47959:SF20">
    <property type="entry name" value="RNA HELICASE"/>
    <property type="match status" value="1"/>
</dbReference>
<keyword evidence="5 11" id="KW-0347">Helicase</keyword>
<dbReference type="EMBL" id="NMPR01000069">
    <property type="protein sequence ID" value="KAA8631791.1"/>
    <property type="molecule type" value="Genomic_DNA"/>
</dbReference>
<accession>A0A8S8ZT61</accession>
<feature type="domain" description="Helicase C-terminal" evidence="14">
    <location>
        <begin position="322"/>
        <end position="470"/>
    </location>
</feature>
<dbReference type="InterPro" id="IPR001650">
    <property type="entry name" value="Helicase_C-like"/>
</dbReference>
<organism evidence="16 17">
    <name type="scientific">Sordaria macrospora</name>
    <dbReference type="NCBI Taxonomy" id="5147"/>
    <lineage>
        <taxon>Eukaryota</taxon>
        <taxon>Fungi</taxon>
        <taxon>Dikarya</taxon>
        <taxon>Ascomycota</taxon>
        <taxon>Pezizomycotina</taxon>
        <taxon>Sordariomycetes</taxon>
        <taxon>Sordariomycetidae</taxon>
        <taxon>Sordariales</taxon>
        <taxon>Sordariaceae</taxon>
        <taxon>Sordaria</taxon>
    </lineage>
</organism>
<dbReference type="GO" id="GO:0005634">
    <property type="term" value="C:nucleus"/>
    <property type="evidence" value="ECO:0007669"/>
    <property type="project" value="UniProtKB-SubCell"/>
</dbReference>
<evidence type="ECO:0000259" key="15">
    <source>
        <dbReference type="PROSITE" id="PS51195"/>
    </source>
</evidence>
<keyword evidence="3 11" id="KW-0547">Nucleotide-binding</keyword>
<evidence type="ECO:0000256" key="11">
    <source>
        <dbReference type="RuleBase" id="RU000492"/>
    </source>
</evidence>
<reference evidence="16 17" key="1">
    <citation type="submission" date="2017-07" db="EMBL/GenBank/DDBJ databases">
        <title>Genome sequence of the Sordaria macrospora wild type strain R19027.</title>
        <authorList>
            <person name="Nowrousian M."/>
            <person name="Teichert I."/>
            <person name="Kueck U."/>
        </authorList>
    </citation>
    <scope>NUCLEOTIDE SEQUENCE [LARGE SCALE GENOMIC DNA]</scope>
    <source>
        <strain evidence="16 17">R19027</strain>
        <tissue evidence="16">Mycelium</tissue>
    </source>
</reference>
<dbReference type="Proteomes" id="UP000433876">
    <property type="component" value="Unassembled WGS sequence"/>
</dbReference>
<dbReference type="GO" id="GO:0042254">
    <property type="term" value="P:ribosome biogenesis"/>
    <property type="evidence" value="ECO:0007669"/>
    <property type="project" value="UniProtKB-KW"/>
</dbReference>
<evidence type="ECO:0000259" key="13">
    <source>
        <dbReference type="PROSITE" id="PS51192"/>
    </source>
</evidence>
<comment type="similarity">
    <text evidence="9">Belongs to the DEAD box helicase family. DDX47/RRP3 subfamily.</text>
</comment>
<dbReference type="GO" id="GO:0005524">
    <property type="term" value="F:ATP binding"/>
    <property type="evidence" value="ECO:0007669"/>
    <property type="project" value="UniProtKB-KW"/>
</dbReference>
<comment type="caution">
    <text evidence="16">The sequence shown here is derived from an EMBL/GenBank/DDBJ whole genome shotgun (WGS) entry which is preliminary data.</text>
</comment>
<dbReference type="PROSITE" id="PS51194">
    <property type="entry name" value="HELICASE_CTER"/>
    <property type="match status" value="1"/>
</dbReference>
<dbReference type="Gene3D" id="3.40.50.300">
    <property type="entry name" value="P-loop containing nucleotide triphosphate hydrolases"/>
    <property type="match status" value="2"/>
</dbReference>
<protein>
    <recommendedName>
        <fullName evidence="18">ATP-dependent rRNA helicase RRP3</fullName>
    </recommendedName>
</protein>
<feature type="compositionally biased region" description="Basic and acidic residues" evidence="12">
    <location>
        <begin position="25"/>
        <end position="42"/>
    </location>
</feature>
<evidence type="ECO:0000256" key="1">
    <source>
        <dbReference type="ARBA" id="ARBA00004123"/>
    </source>
</evidence>
<feature type="compositionally biased region" description="Basic and acidic residues" evidence="12">
    <location>
        <begin position="514"/>
        <end position="523"/>
    </location>
</feature>
<dbReference type="InterPro" id="IPR011545">
    <property type="entry name" value="DEAD/DEAH_box_helicase_dom"/>
</dbReference>
<dbReference type="PROSITE" id="PS51192">
    <property type="entry name" value="HELICASE_ATP_BIND_1"/>
    <property type="match status" value="1"/>
</dbReference>
<dbReference type="CDD" id="cd17954">
    <property type="entry name" value="DEADc_DDX47"/>
    <property type="match status" value="1"/>
</dbReference>
<dbReference type="SMART" id="SM00490">
    <property type="entry name" value="HELICc"/>
    <property type="match status" value="1"/>
</dbReference>
<feature type="compositionally biased region" description="Acidic residues" evidence="12">
    <location>
        <begin position="74"/>
        <end position="91"/>
    </location>
</feature>
<dbReference type="VEuPathDB" id="FungiDB:SMAC_01096"/>
<keyword evidence="6 11" id="KW-0067">ATP-binding</keyword>
<evidence type="ECO:0000256" key="7">
    <source>
        <dbReference type="ARBA" id="ARBA00022884"/>
    </source>
</evidence>
<keyword evidence="4 11" id="KW-0378">Hydrolase</keyword>
<dbReference type="GO" id="GO:0010467">
    <property type="term" value="P:gene expression"/>
    <property type="evidence" value="ECO:0007669"/>
    <property type="project" value="UniProtKB-ARBA"/>
</dbReference>
<evidence type="ECO:0000313" key="17">
    <source>
        <dbReference type="Proteomes" id="UP000433876"/>
    </source>
</evidence>
<evidence type="ECO:0000256" key="8">
    <source>
        <dbReference type="ARBA" id="ARBA00023242"/>
    </source>
</evidence>
<feature type="compositionally biased region" description="Basic and acidic residues" evidence="12">
    <location>
        <begin position="49"/>
        <end position="60"/>
    </location>
</feature>
<dbReference type="Pfam" id="PF00271">
    <property type="entry name" value="Helicase_C"/>
    <property type="match status" value="1"/>
</dbReference>
<dbReference type="GO" id="GO:0003724">
    <property type="term" value="F:RNA helicase activity"/>
    <property type="evidence" value="ECO:0007669"/>
    <property type="project" value="InterPro"/>
</dbReference>
<dbReference type="AlphaFoldDB" id="A0A8S8ZT61"/>
<feature type="compositionally biased region" description="Polar residues" evidence="12">
    <location>
        <begin position="64"/>
        <end position="73"/>
    </location>
</feature>
<dbReference type="PANTHER" id="PTHR47959">
    <property type="entry name" value="ATP-DEPENDENT RNA HELICASE RHLE-RELATED"/>
    <property type="match status" value="1"/>
</dbReference>
<evidence type="ECO:0000256" key="5">
    <source>
        <dbReference type="ARBA" id="ARBA00022806"/>
    </source>
</evidence>
<evidence type="ECO:0008006" key="18">
    <source>
        <dbReference type="Google" id="ProtNLM"/>
    </source>
</evidence>
<feature type="domain" description="DEAD-box RNA helicase Q" evidence="15">
    <location>
        <begin position="96"/>
        <end position="124"/>
    </location>
</feature>
<keyword evidence="7" id="KW-0694">RNA-binding</keyword>
<dbReference type="InterPro" id="IPR014014">
    <property type="entry name" value="RNA_helicase_DEAD_Q_motif"/>
</dbReference>
<gene>
    <name evidence="16" type="ORF">SMACR_01096</name>
</gene>
<evidence type="ECO:0000256" key="12">
    <source>
        <dbReference type="SAM" id="MobiDB-lite"/>
    </source>
</evidence>
<evidence type="ECO:0000256" key="6">
    <source>
        <dbReference type="ARBA" id="ARBA00022840"/>
    </source>
</evidence>
<keyword evidence="8" id="KW-0539">Nucleus</keyword>
<feature type="short sequence motif" description="Q motif" evidence="10">
    <location>
        <begin position="96"/>
        <end position="124"/>
    </location>
</feature>
<evidence type="ECO:0000256" key="10">
    <source>
        <dbReference type="PROSITE-ProRule" id="PRU00552"/>
    </source>
</evidence>
<dbReference type="GO" id="GO:0005829">
    <property type="term" value="C:cytosol"/>
    <property type="evidence" value="ECO:0007669"/>
    <property type="project" value="TreeGrafter"/>
</dbReference>
<dbReference type="GO" id="GO:0003723">
    <property type="term" value="F:RNA binding"/>
    <property type="evidence" value="ECO:0007669"/>
    <property type="project" value="UniProtKB-KW"/>
</dbReference>
<dbReference type="SUPFAM" id="SSF52540">
    <property type="entry name" value="P-loop containing nucleoside triphosphate hydrolases"/>
    <property type="match status" value="1"/>
</dbReference>
<sequence>MSTKRRKTSDEPSALKKATAPSAPELKKEKKAVKDKSSKDKSTTTTTTKKAEKTEKKQDAPEPTEQSPPAANSTEEDSATLDNAPEQEGEVEAVKKTFKDLGIVDALCEACERLGYKNPTPIQAESIPLALQNRDIIGIAETGSGKTAAFALPILQALLDKPQPLFALVLAPTRELAAQIAQAFEALGSLISLRCALILGGMDMVTQAIALGKKPHVIVATPGRLLDHLEKTKGFSLRSMQYLVMDEADRLLDMDFGPILEKILKFLPRERRTFLFSATMSSKVESLQRASLRDPLKVSVSTNKYATVSTLKSNYVFIPHMHKDTYLVYLCNEFAGQTIIIFTRTVLETQRVAILLRTLGMGAIPLHGGLSQSSRLGALNKFRAGSREILVATDVAARGLDIPNVDCVINHDLPQDSKTYVHRVGRTARAGKSGHAISIVTQYDLEIWLRIEAALGHKLDEYPLEKDEVMVFKPRVEEAQRHARNEMKSLMENQGKHGGILKRKRGNGQGGAGGRDHMDAEEG</sequence>
<evidence type="ECO:0000259" key="14">
    <source>
        <dbReference type="PROSITE" id="PS51194"/>
    </source>
</evidence>
<dbReference type="SMART" id="SM00487">
    <property type="entry name" value="DEXDc"/>
    <property type="match status" value="1"/>
</dbReference>
<dbReference type="PROSITE" id="PS51195">
    <property type="entry name" value="Q_MOTIF"/>
    <property type="match status" value="1"/>
</dbReference>
<name>A0A8S8ZT61_SORMA</name>
<evidence type="ECO:0000256" key="9">
    <source>
        <dbReference type="ARBA" id="ARBA00024350"/>
    </source>
</evidence>
<feature type="domain" description="Helicase ATP-binding" evidence="13">
    <location>
        <begin position="127"/>
        <end position="298"/>
    </location>
</feature>
<proteinExistence type="inferred from homology"/>
<dbReference type="InterPro" id="IPR014001">
    <property type="entry name" value="Helicase_ATP-bd"/>
</dbReference>
<dbReference type="InterPro" id="IPR044765">
    <property type="entry name" value="DDX47/Rrp3_DEADc"/>
</dbReference>
<keyword evidence="2" id="KW-0690">Ribosome biogenesis</keyword>
<dbReference type="InterPro" id="IPR027417">
    <property type="entry name" value="P-loop_NTPase"/>
</dbReference>
<evidence type="ECO:0000256" key="2">
    <source>
        <dbReference type="ARBA" id="ARBA00022517"/>
    </source>
</evidence>
<dbReference type="Pfam" id="PF00270">
    <property type="entry name" value="DEAD"/>
    <property type="match status" value="1"/>
</dbReference>
<dbReference type="CDD" id="cd18787">
    <property type="entry name" value="SF2_C_DEAD"/>
    <property type="match status" value="1"/>
</dbReference>
<dbReference type="InterPro" id="IPR000629">
    <property type="entry name" value="RNA-helicase_DEAD-box_CS"/>
</dbReference>
<dbReference type="PROSITE" id="PS00039">
    <property type="entry name" value="DEAD_ATP_HELICASE"/>
    <property type="match status" value="1"/>
</dbReference>